<reference evidence="1 2" key="1">
    <citation type="journal article" date="2015" name="Genome Biol. Evol.">
        <title>Comparative Genomics of a Bacterivorous Green Alga Reveals Evolutionary Causalities and Consequences of Phago-Mixotrophic Mode of Nutrition.</title>
        <authorList>
            <person name="Burns J.A."/>
            <person name="Paasch A."/>
            <person name="Narechania A."/>
            <person name="Kim E."/>
        </authorList>
    </citation>
    <scope>NUCLEOTIDE SEQUENCE [LARGE SCALE GENOMIC DNA]</scope>
    <source>
        <strain evidence="1 2">PLY_AMNH</strain>
    </source>
</reference>
<name>A0AAE0G039_9CHLO</name>
<dbReference type="InterPro" id="IPR010865">
    <property type="entry name" value="DUF1499"/>
</dbReference>
<gene>
    <name evidence="1" type="ORF">CYMTET_22597</name>
</gene>
<organism evidence="1 2">
    <name type="scientific">Cymbomonas tetramitiformis</name>
    <dbReference type="NCBI Taxonomy" id="36881"/>
    <lineage>
        <taxon>Eukaryota</taxon>
        <taxon>Viridiplantae</taxon>
        <taxon>Chlorophyta</taxon>
        <taxon>Pyramimonadophyceae</taxon>
        <taxon>Pyramimonadales</taxon>
        <taxon>Pyramimonadaceae</taxon>
        <taxon>Cymbomonas</taxon>
    </lineage>
</organism>
<dbReference type="EMBL" id="LGRX02011469">
    <property type="protein sequence ID" value="KAK3268928.1"/>
    <property type="molecule type" value="Genomic_DNA"/>
</dbReference>
<comment type="caution">
    <text evidence="1">The sequence shown here is derived from an EMBL/GenBank/DDBJ whole genome shotgun (WGS) entry which is preliminary data.</text>
</comment>
<proteinExistence type="predicted"/>
<dbReference type="PANTHER" id="PTHR34801">
    <property type="entry name" value="EXPRESSED PROTEIN"/>
    <property type="match status" value="1"/>
</dbReference>
<dbReference type="PANTHER" id="PTHR34801:SF2">
    <property type="entry name" value="EXPRESSED PROTEIN"/>
    <property type="match status" value="1"/>
</dbReference>
<accession>A0AAE0G039</accession>
<evidence type="ECO:0000313" key="1">
    <source>
        <dbReference type="EMBL" id="KAK3268928.1"/>
    </source>
</evidence>
<dbReference type="Proteomes" id="UP001190700">
    <property type="component" value="Unassembled WGS sequence"/>
</dbReference>
<evidence type="ECO:0000313" key="2">
    <source>
        <dbReference type="Proteomes" id="UP001190700"/>
    </source>
</evidence>
<keyword evidence="2" id="KW-1185">Reference proteome</keyword>
<dbReference type="Pfam" id="PF07386">
    <property type="entry name" value="DUF1499"/>
    <property type="match status" value="1"/>
</dbReference>
<dbReference type="AlphaFoldDB" id="A0AAE0G039"/>
<protein>
    <submittedName>
        <fullName evidence="1">Uncharacterized protein</fullName>
    </submittedName>
</protein>
<sequence>MAATTLASMPIHVHRLGASTFSGRKSAISYKAGSARSARAIRVGHNCCCSKDGPISDRRREIMLASVNVPAGLFIAGLIPSFGNEDAPLDLGLGSGGEKSLNLCRSDDKSCVSSSSVERKFAGVSEDYSHFVPEWTFNPAEQRGGAEQQPALARIYGPKASREQAMQELKSVVTTIDMQDGFECTVQEQMEDYLYVTYKGGLLKSTDDVEFFFPESDYSIVEYRSARRGSVPDGKAGRARIKAMRIALEKKGWKSYVQ</sequence>